<evidence type="ECO:0000256" key="4">
    <source>
        <dbReference type="ARBA" id="ARBA00073031"/>
    </source>
</evidence>
<evidence type="ECO:0000256" key="2">
    <source>
        <dbReference type="ARBA" id="ARBA00023186"/>
    </source>
</evidence>
<dbReference type="GO" id="GO:0005739">
    <property type="term" value="C:mitochondrion"/>
    <property type="evidence" value="ECO:0007669"/>
    <property type="project" value="TreeGrafter"/>
</dbReference>
<dbReference type="HAMAP" id="MF_00580">
    <property type="entry name" value="CH10"/>
    <property type="match status" value="2"/>
</dbReference>
<organism evidence="7 8">
    <name type="scientific">Chlorella vulgaris</name>
    <name type="common">Green alga</name>
    <dbReference type="NCBI Taxonomy" id="3077"/>
    <lineage>
        <taxon>Eukaryota</taxon>
        <taxon>Viridiplantae</taxon>
        <taxon>Chlorophyta</taxon>
        <taxon>core chlorophytes</taxon>
        <taxon>Trebouxiophyceae</taxon>
        <taxon>Chlorellales</taxon>
        <taxon>Chlorellaceae</taxon>
        <taxon>Chlorella clade</taxon>
        <taxon>Chlorella</taxon>
    </lineage>
</organism>
<dbReference type="Proteomes" id="UP001055712">
    <property type="component" value="Unassembled WGS sequence"/>
</dbReference>
<dbReference type="Gene3D" id="2.30.33.40">
    <property type="entry name" value="GroES chaperonin"/>
    <property type="match status" value="2"/>
</dbReference>
<dbReference type="GO" id="GO:0009507">
    <property type="term" value="C:chloroplast"/>
    <property type="evidence" value="ECO:0007669"/>
    <property type="project" value="TreeGrafter"/>
</dbReference>
<dbReference type="Pfam" id="PF00166">
    <property type="entry name" value="Cpn10"/>
    <property type="match status" value="2"/>
</dbReference>
<reference evidence="7" key="2">
    <citation type="submission" date="2020-11" db="EMBL/GenBank/DDBJ databases">
        <authorList>
            <person name="Cecchin M."/>
            <person name="Marcolungo L."/>
            <person name="Rossato M."/>
            <person name="Girolomoni L."/>
            <person name="Cosentino E."/>
            <person name="Cuine S."/>
            <person name="Li-Beisson Y."/>
            <person name="Delledonne M."/>
            <person name="Ballottari M."/>
        </authorList>
    </citation>
    <scope>NUCLEOTIDE SEQUENCE</scope>
    <source>
        <strain evidence="7">211/11P</strain>
        <tissue evidence="7">Whole cell</tissue>
    </source>
</reference>
<dbReference type="FunFam" id="2.30.33.40:FF:000001">
    <property type="entry name" value="10 kDa chaperonin"/>
    <property type="match status" value="2"/>
</dbReference>
<dbReference type="PANTHER" id="PTHR10772:SF63">
    <property type="entry name" value="20 KDA CHAPERONIN, CHLOROPLASTIC"/>
    <property type="match status" value="1"/>
</dbReference>
<protein>
    <recommendedName>
        <fullName evidence="4">20 kDa chaperonin, chloroplastic</fullName>
    </recommendedName>
    <alternativeName>
        <fullName evidence="3">Chaperonin 10</fullName>
    </alternativeName>
    <alternativeName>
        <fullName evidence="5">Protein Cpn21</fullName>
    </alternativeName>
</protein>
<dbReference type="InterPro" id="IPR037124">
    <property type="entry name" value="Chaperonin_GroES_sf"/>
</dbReference>
<dbReference type="InterPro" id="IPR011032">
    <property type="entry name" value="GroES-like_sf"/>
</dbReference>
<dbReference type="AlphaFoldDB" id="A0A9D4TLB1"/>
<evidence type="ECO:0000256" key="6">
    <source>
        <dbReference type="RuleBase" id="RU003479"/>
    </source>
</evidence>
<dbReference type="InterPro" id="IPR018369">
    <property type="entry name" value="Chaprnonin_Cpn10_CS"/>
</dbReference>
<dbReference type="PRINTS" id="PR00297">
    <property type="entry name" value="CHAPERONIN10"/>
</dbReference>
<dbReference type="EMBL" id="SIDB01000009">
    <property type="protein sequence ID" value="KAI3428663.1"/>
    <property type="molecule type" value="Genomic_DNA"/>
</dbReference>
<evidence type="ECO:0000256" key="5">
    <source>
        <dbReference type="ARBA" id="ARBA00079398"/>
    </source>
</evidence>
<accession>A0A9D4TLB1</accession>
<dbReference type="PANTHER" id="PTHR10772">
    <property type="entry name" value="10 KDA HEAT SHOCK PROTEIN"/>
    <property type="match status" value="1"/>
</dbReference>
<sequence>MASLMQMSVRAPLARAQPARRQRSVVVHAATALPAEVKTVTPVGDRVFVKTEEAEATTVGGILLPSSAQKRPTQGTVQSAGGAKGVKSGDKVVYSKYAGTELELQGDTFVLLKEDDVIGTLSGGEDISKLQPLQDRVLIEVMQAASATTGGLLLTEGSKDKPTMGKVVAVGPGRAPEEEDKPTVAPKVEVGATVLYQKYSGTEFEGPDDKQYIVVRDMDIMAALA</sequence>
<dbReference type="InterPro" id="IPR020818">
    <property type="entry name" value="Chaperonin_GroES"/>
</dbReference>
<dbReference type="PROSITE" id="PS00681">
    <property type="entry name" value="CHAPERONINS_CPN10"/>
    <property type="match status" value="1"/>
</dbReference>
<dbReference type="GO" id="GO:0051082">
    <property type="term" value="F:unfolded protein binding"/>
    <property type="evidence" value="ECO:0007669"/>
    <property type="project" value="TreeGrafter"/>
</dbReference>
<evidence type="ECO:0000256" key="3">
    <source>
        <dbReference type="ARBA" id="ARBA00031971"/>
    </source>
</evidence>
<gene>
    <name evidence="7" type="ORF">D9Q98_007486</name>
</gene>
<evidence type="ECO:0000313" key="7">
    <source>
        <dbReference type="EMBL" id="KAI3428663.1"/>
    </source>
</evidence>
<comment type="caution">
    <text evidence="7">The sequence shown here is derived from an EMBL/GenBank/DDBJ whole genome shotgun (WGS) entry which is preliminary data.</text>
</comment>
<dbReference type="CDD" id="cd00320">
    <property type="entry name" value="cpn10"/>
    <property type="match status" value="2"/>
</dbReference>
<evidence type="ECO:0000256" key="1">
    <source>
        <dbReference type="ARBA" id="ARBA00006975"/>
    </source>
</evidence>
<evidence type="ECO:0000313" key="8">
    <source>
        <dbReference type="Proteomes" id="UP001055712"/>
    </source>
</evidence>
<dbReference type="SMART" id="SM00883">
    <property type="entry name" value="Cpn10"/>
    <property type="match status" value="2"/>
</dbReference>
<keyword evidence="2 6" id="KW-0143">Chaperone</keyword>
<proteinExistence type="inferred from homology"/>
<keyword evidence="8" id="KW-1185">Reference proteome</keyword>
<name>A0A9D4TLB1_CHLVU</name>
<dbReference type="GO" id="GO:0046872">
    <property type="term" value="F:metal ion binding"/>
    <property type="evidence" value="ECO:0007669"/>
    <property type="project" value="TreeGrafter"/>
</dbReference>
<dbReference type="GO" id="GO:0005524">
    <property type="term" value="F:ATP binding"/>
    <property type="evidence" value="ECO:0007669"/>
    <property type="project" value="InterPro"/>
</dbReference>
<dbReference type="GO" id="GO:0051087">
    <property type="term" value="F:protein-folding chaperone binding"/>
    <property type="evidence" value="ECO:0007669"/>
    <property type="project" value="TreeGrafter"/>
</dbReference>
<comment type="similarity">
    <text evidence="1 6">Belongs to the GroES chaperonin family.</text>
</comment>
<dbReference type="GO" id="GO:0044183">
    <property type="term" value="F:protein folding chaperone"/>
    <property type="evidence" value="ECO:0007669"/>
    <property type="project" value="InterPro"/>
</dbReference>
<dbReference type="SUPFAM" id="SSF50129">
    <property type="entry name" value="GroES-like"/>
    <property type="match status" value="2"/>
</dbReference>
<dbReference type="OrthoDB" id="184876at2759"/>
<reference evidence="7" key="1">
    <citation type="journal article" date="2019" name="Plant J.">
        <title>Chlorella vulgaris genome assembly and annotation reveals the molecular basis for metabolic acclimation to high light conditions.</title>
        <authorList>
            <person name="Cecchin M."/>
            <person name="Marcolungo L."/>
            <person name="Rossato M."/>
            <person name="Girolomoni L."/>
            <person name="Cosentino E."/>
            <person name="Cuine S."/>
            <person name="Li-Beisson Y."/>
            <person name="Delledonne M."/>
            <person name="Ballottari M."/>
        </authorList>
    </citation>
    <scope>NUCLEOTIDE SEQUENCE</scope>
    <source>
        <strain evidence="7">211/11P</strain>
    </source>
</reference>